<evidence type="ECO:0000313" key="3">
    <source>
        <dbReference type="Proteomes" id="UP000273307"/>
    </source>
</evidence>
<feature type="region of interest" description="Disordered" evidence="1">
    <location>
        <begin position="1"/>
        <end position="50"/>
    </location>
</feature>
<organism evidence="2 3">
    <name type="scientific">Mycobacterium attenuatum</name>
    <dbReference type="NCBI Taxonomy" id="2341086"/>
    <lineage>
        <taxon>Bacteria</taxon>
        <taxon>Bacillati</taxon>
        <taxon>Actinomycetota</taxon>
        <taxon>Actinomycetes</taxon>
        <taxon>Mycobacteriales</taxon>
        <taxon>Mycobacteriaceae</taxon>
        <taxon>Mycobacterium</taxon>
    </lineage>
</organism>
<sequence length="50" mass="5203">MLLGPLSGPSRVGQESGTSRLPRTVAARSDGLGLPGRKRGVDGIRDAWNS</sequence>
<dbReference type="AlphaFoldDB" id="A0A498Q1P6"/>
<keyword evidence="3" id="KW-1185">Reference proteome</keyword>
<evidence type="ECO:0000256" key="1">
    <source>
        <dbReference type="SAM" id="MobiDB-lite"/>
    </source>
</evidence>
<proteinExistence type="predicted"/>
<name>A0A498Q1P6_9MYCO</name>
<protein>
    <submittedName>
        <fullName evidence="2">Uncharacterized protein</fullName>
    </submittedName>
</protein>
<feature type="compositionally biased region" description="Basic and acidic residues" evidence="1">
    <location>
        <begin position="39"/>
        <end position="50"/>
    </location>
</feature>
<dbReference type="EMBL" id="UPHP01000055">
    <property type="protein sequence ID" value="VBA38235.1"/>
    <property type="molecule type" value="Genomic_DNA"/>
</dbReference>
<accession>A0A498Q1P6</accession>
<gene>
    <name evidence="2" type="ORF">LAUMK136_02350</name>
</gene>
<reference evidence="2 3" key="1">
    <citation type="submission" date="2018-09" db="EMBL/GenBank/DDBJ databases">
        <authorList>
            <person name="Tagini F."/>
        </authorList>
    </citation>
    <scope>NUCLEOTIDE SEQUENCE [LARGE SCALE GENOMIC DNA]</scope>
    <source>
        <strain evidence="2 3">MK136</strain>
    </source>
</reference>
<evidence type="ECO:0000313" key="2">
    <source>
        <dbReference type="EMBL" id="VBA38235.1"/>
    </source>
</evidence>
<dbReference type="Proteomes" id="UP000273307">
    <property type="component" value="Unassembled WGS sequence"/>
</dbReference>